<keyword evidence="9" id="KW-0406">Ion transport</keyword>
<evidence type="ECO:0000256" key="9">
    <source>
        <dbReference type="ARBA" id="ARBA00023065"/>
    </source>
</evidence>
<gene>
    <name evidence="19" type="ORF">ACFSCV_08100</name>
</gene>
<accession>A0ABW4K781</accession>
<keyword evidence="8" id="KW-0408">Iron</keyword>
<keyword evidence="20" id="KW-1185">Reference proteome</keyword>
<evidence type="ECO:0000313" key="19">
    <source>
        <dbReference type="EMBL" id="MFD1702966.1"/>
    </source>
</evidence>
<dbReference type="Pfam" id="PF00593">
    <property type="entry name" value="TonB_dep_Rec_b-barrel"/>
    <property type="match status" value="1"/>
</dbReference>
<dbReference type="PROSITE" id="PS52016">
    <property type="entry name" value="TONB_DEPENDENT_REC_3"/>
    <property type="match status" value="1"/>
</dbReference>
<dbReference type="Proteomes" id="UP001597308">
    <property type="component" value="Unassembled WGS sequence"/>
</dbReference>
<evidence type="ECO:0000256" key="8">
    <source>
        <dbReference type="ARBA" id="ARBA00023004"/>
    </source>
</evidence>
<protein>
    <submittedName>
        <fullName evidence="19">TonB-dependent siderophore receptor</fullName>
    </submittedName>
</protein>
<comment type="subcellular location">
    <subcellularLocation>
        <location evidence="1 14">Cell outer membrane</location>
        <topology evidence="1 14">Multi-pass membrane protein</topology>
    </subcellularLocation>
</comment>
<evidence type="ECO:0000259" key="17">
    <source>
        <dbReference type="Pfam" id="PF00593"/>
    </source>
</evidence>
<evidence type="ECO:0000259" key="18">
    <source>
        <dbReference type="Pfam" id="PF07715"/>
    </source>
</evidence>
<dbReference type="PANTHER" id="PTHR32552:SF68">
    <property type="entry name" value="FERRICHROME OUTER MEMBRANE TRANSPORTER_PHAGE RECEPTOR"/>
    <property type="match status" value="1"/>
</dbReference>
<evidence type="ECO:0000256" key="14">
    <source>
        <dbReference type="PROSITE-ProRule" id="PRU01360"/>
    </source>
</evidence>
<keyword evidence="13 14" id="KW-0998">Cell outer membrane</keyword>
<evidence type="ECO:0000256" key="2">
    <source>
        <dbReference type="ARBA" id="ARBA00009810"/>
    </source>
</evidence>
<evidence type="ECO:0000256" key="6">
    <source>
        <dbReference type="ARBA" id="ARBA00022692"/>
    </source>
</evidence>
<dbReference type="InterPro" id="IPR010105">
    <property type="entry name" value="TonB_sidphr_rcpt"/>
</dbReference>
<keyword evidence="11 14" id="KW-0472">Membrane</keyword>
<keyword evidence="3 14" id="KW-0813">Transport</keyword>
<keyword evidence="4 14" id="KW-1134">Transmembrane beta strand</keyword>
<evidence type="ECO:0000256" key="16">
    <source>
        <dbReference type="SAM" id="SignalP"/>
    </source>
</evidence>
<organism evidence="19 20">
    <name type="scientific">Methylopila henanensis</name>
    <dbReference type="NCBI Taxonomy" id="873516"/>
    <lineage>
        <taxon>Bacteria</taxon>
        <taxon>Pseudomonadati</taxon>
        <taxon>Pseudomonadota</taxon>
        <taxon>Alphaproteobacteria</taxon>
        <taxon>Hyphomicrobiales</taxon>
        <taxon>Methylopilaceae</taxon>
        <taxon>Methylopila</taxon>
    </lineage>
</organism>
<keyword evidence="10 15" id="KW-0798">TonB box</keyword>
<sequence length="730" mass="80424">MTSWFKRRRSINLWLGASLAALCVAAERQDALAQDATELQEIHVEGRGGGVETAEGPVDGYVASRSATGSKTDTPLVETPQSISIVTRDEFEDRGATTLQEVLAYTPGVASFSGGRSLYLDEFDIRGFSSENGNLGQLRDGMKLQANVYDGSQEVYGLERVEVLKGPASILYGQLAPGGVINSISKRPTFTPQGEINLTGGSFDTKQFSGDVSGPIGGEGSDWAFRLTGLVRDANTWIDHVPDDKRYIAPALTWKPSDDTSLTVLAYYQEIRTRFVAPLDAVSTLFPNAAGNKIDRDFFIGNTDFDRYNINSGAIGYIFDHAFNENISFSSRARYFEAKSDWDYLTSRGFIEAANPNRLYRGRSERKEHSKVWTTDNHLQFNFKTGPVEHTAVAGVDYARQDYDTSRFRDNFGGWIDVETGEEQGPENGAYAFKRGFDRSIDQVGIYLQEQMKIAEKLVVVGGVRHDWAKTRLDYDDPLVFGEYPTQKDDKTTFRFGAVYLAPYGFAPYVSYSESFAPAVASERTSPDPLKPTTGEQYEGGVRWTSPDNKTLLTASIYRIEQENVVTGPVGALRQSGLIRSKGFEFEGKSEIDALRLSAAYSYTNAKTIKDEDPTFVGEQLATVPKHQASLWALYDFTSIGGRGLEVGAGVRYFGKTNLPGVSKKISEYVTIDAVAKLDLGKISQSMTGFYAQVNAQNLLNKKTLSCALAAQGCDYGAPRTVLATVSYKW</sequence>
<dbReference type="CDD" id="cd01347">
    <property type="entry name" value="ligand_gated_channel"/>
    <property type="match status" value="1"/>
</dbReference>
<evidence type="ECO:0000256" key="15">
    <source>
        <dbReference type="RuleBase" id="RU003357"/>
    </source>
</evidence>
<feature type="chain" id="PRO_5046636710" evidence="16">
    <location>
        <begin position="34"/>
        <end position="730"/>
    </location>
</feature>
<dbReference type="RefSeq" id="WP_378798728.1">
    <property type="nucleotide sequence ID" value="NZ_JBHUER010000004.1"/>
</dbReference>
<reference evidence="20" key="1">
    <citation type="journal article" date="2019" name="Int. J. Syst. Evol. Microbiol.">
        <title>The Global Catalogue of Microorganisms (GCM) 10K type strain sequencing project: providing services to taxonomists for standard genome sequencing and annotation.</title>
        <authorList>
            <consortium name="The Broad Institute Genomics Platform"/>
            <consortium name="The Broad Institute Genome Sequencing Center for Infectious Disease"/>
            <person name="Wu L."/>
            <person name="Ma J."/>
        </authorList>
    </citation>
    <scope>NUCLEOTIDE SEQUENCE [LARGE SCALE GENOMIC DNA]</scope>
    <source>
        <strain evidence="20">KCTC 23707</strain>
    </source>
</reference>
<dbReference type="Gene3D" id="2.40.170.20">
    <property type="entry name" value="TonB-dependent receptor, beta-barrel domain"/>
    <property type="match status" value="1"/>
</dbReference>
<dbReference type="InterPro" id="IPR000531">
    <property type="entry name" value="Beta-barrel_TonB"/>
</dbReference>
<evidence type="ECO:0000256" key="11">
    <source>
        <dbReference type="ARBA" id="ARBA00023136"/>
    </source>
</evidence>
<dbReference type="PANTHER" id="PTHR32552">
    <property type="entry name" value="FERRICHROME IRON RECEPTOR-RELATED"/>
    <property type="match status" value="1"/>
</dbReference>
<dbReference type="InterPro" id="IPR037066">
    <property type="entry name" value="Plug_dom_sf"/>
</dbReference>
<feature type="domain" description="TonB-dependent receptor plug" evidence="18">
    <location>
        <begin position="76"/>
        <end position="180"/>
    </location>
</feature>
<dbReference type="Gene3D" id="2.170.130.10">
    <property type="entry name" value="TonB-dependent receptor, plug domain"/>
    <property type="match status" value="1"/>
</dbReference>
<keyword evidence="5" id="KW-0410">Iron transport</keyword>
<dbReference type="InterPro" id="IPR012910">
    <property type="entry name" value="Plug_dom"/>
</dbReference>
<evidence type="ECO:0000256" key="3">
    <source>
        <dbReference type="ARBA" id="ARBA00022448"/>
    </source>
</evidence>
<feature type="domain" description="TonB-dependent receptor-like beta-barrel" evidence="17">
    <location>
        <begin position="254"/>
        <end position="699"/>
    </location>
</feature>
<keyword evidence="12 19" id="KW-0675">Receptor</keyword>
<evidence type="ECO:0000256" key="13">
    <source>
        <dbReference type="ARBA" id="ARBA00023237"/>
    </source>
</evidence>
<comment type="similarity">
    <text evidence="2 14 15">Belongs to the TonB-dependent receptor family.</text>
</comment>
<evidence type="ECO:0000256" key="5">
    <source>
        <dbReference type="ARBA" id="ARBA00022496"/>
    </source>
</evidence>
<name>A0ABW4K781_9HYPH</name>
<evidence type="ECO:0000256" key="10">
    <source>
        <dbReference type="ARBA" id="ARBA00023077"/>
    </source>
</evidence>
<evidence type="ECO:0000256" key="1">
    <source>
        <dbReference type="ARBA" id="ARBA00004571"/>
    </source>
</evidence>
<dbReference type="Pfam" id="PF07715">
    <property type="entry name" value="Plug"/>
    <property type="match status" value="1"/>
</dbReference>
<keyword evidence="7 16" id="KW-0732">Signal</keyword>
<proteinExistence type="inferred from homology"/>
<keyword evidence="6 14" id="KW-0812">Transmembrane</keyword>
<evidence type="ECO:0000256" key="12">
    <source>
        <dbReference type="ARBA" id="ARBA00023170"/>
    </source>
</evidence>
<evidence type="ECO:0000256" key="4">
    <source>
        <dbReference type="ARBA" id="ARBA00022452"/>
    </source>
</evidence>
<evidence type="ECO:0000256" key="7">
    <source>
        <dbReference type="ARBA" id="ARBA00022729"/>
    </source>
</evidence>
<comment type="caution">
    <text evidence="19">The sequence shown here is derived from an EMBL/GenBank/DDBJ whole genome shotgun (WGS) entry which is preliminary data.</text>
</comment>
<feature type="signal peptide" evidence="16">
    <location>
        <begin position="1"/>
        <end position="33"/>
    </location>
</feature>
<dbReference type="SUPFAM" id="SSF56935">
    <property type="entry name" value="Porins"/>
    <property type="match status" value="1"/>
</dbReference>
<dbReference type="EMBL" id="JBHUER010000004">
    <property type="protein sequence ID" value="MFD1702966.1"/>
    <property type="molecule type" value="Genomic_DNA"/>
</dbReference>
<dbReference type="NCBIfam" id="TIGR01783">
    <property type="entry name" value="TonB-siderophor"/>
    <property type="match status" value="1"/>
</dbReference>
<evidence type="ECO:0000313" key="20">
    <source>
        <dbReference type="Proteomes" id="UP001597308"/>
    </source>
</evidence>
<dbReference type="InterPro" id="IPR039426">
    <property type="entry name" value="TonB-dep_rcpt-like"/>
</dbReference>
<dbReference type="InterPro" id="IPR036942">
    <property type="entry name" value="Beta-barrel_TonB_sf"/>
</dbReference>